<protein>
    <submittedName>
        <fullName evidence="2">Uncharacterized protein</fullName>
    </submittedName>
</protein>
<evidence type="ECO:0000313" key="3">
    <source>
        <dbReference type="Proteomes" id="UP000070700"/>
    </source>
</evidence>
<keyword evidence="3" id="KW-1185">Reference proteome</keyword>
<dbReference type="InParanoid" id="A0A132B808"/>
<gene>
    <name evidence="2" type="ORF">LY89DRAFT_764663</name>
</gene>
<dbReference type="Proteomes" id="UP000070700">
    <property type="component" value="Unassembled WGS sequence"/>
</dbReference>
<name>A0A132B808_MOLSC</name>
<accession>A0A132B808</accession>
<keyword evidence="1" id="KW-0472">Membrane</keyword>
<reference evidence="2 3" key="1">
    <citation type="submission" date="2015-10" db="EMBL/GenBank/DDBJ databases">
        <title>Full genome of DAOMC 229536 Phialocephala scopiformis, a fungal endophyte of spruce producing the potent anti-insectan compound rugulosin.</title>
        <authorList>
            <consortium name="DOE Joint Genome Institute"/>
            <person name="Walker A.K."/>
            <person name="Frasz S.L."/>
            <person name="Seifert K.A."/>
            <person name="Miller J.D."/>
            <person name="Mondo S.J."/>
            <person name="Labutti K."/>
            <person name="Lipzen A."/>
            <person name="Dockter R."/>
            <person name="Kennedy M."/>
            <person name="Grigoriev I.V."/>
            <person name="Spatafora J.W."/>
        </authorList>
    </citation>
    <scope>NUCLEOTIDE SEQUENCE [LARGE SCALE GENOMIC DNA]</scope>
    <source>
        <strain evidence="2 3">CBS 120377</strain>
    </source>
</reference>
<evidence type="ECO:0000313" key="2">
    <source>
        <dbReference type="EMBL" id="KUJ08501.1"/>
    </source>
</evidence>
<keyword evidence="1" id="KW-1133">Transmembrane helix</keyword>
<evidence type="ECO:0000256" key="1">
    <source>
        <dbReference type="SAM" id="Phobius"/>
    </source>
</evidence>
<dbReference type="GeneID" id="28831372"/>
<keyword evidence="1" id="KW-0812">Transmembrane</keyword>
<dbReference type="RefSeq" id="XP_018062856.1">
    <property type="nucleotide sequence ID" value="XM_018221646.1"/>
</dbReference>
<organism evidence="2 3">
    <name type="scientific">Mollisia scopiformis</name>
    <name type="common">Conifer needle endophyte fungus</name>
    <name type="synonym">Phialocephala scopiformis</name>
    <dbReference type="NCBI Taxonomy" id="149040"/>
    <lineage>
        <taxon>Eukaryota</taxon>
        <taxon>Fungi</taxon>
        <taxon>Dikarya</taxon>
        <taxon>Ascomycota</taxon>
        <taxon>Pezizomycotina</taxon>
        <taxon>Leotiomycetes</taxon>
        <taxon>Helotiales</taxon>
        <taxon>Mollisiaceae</taxon>
        <taxon>Mollisia</taxon>
    </lineage>
</organism>
<dbReference type="KEGG" id="psco:LY89DRAFT_764663"/>
<proteinExistence type="predicted"/>
<feature type="transmembrane region" description="Helical" evidence="1">
    <location>
        <begin position="6"/>
        <end position="31"/>
    </location>
</feature>
<dbReference type="EMBL" id="KQ947435">
    <property type="protein sequence ID" value="KUJ08501.1"/>
    <property type="molecule type" value="Genomic_DNA"/>
</dbReference>
<sequence length="54" mass="6737">MVACNLFLYFVRFSSLLFFHSSFIFLLRLCCWATTRFWRHRRVFYSVFFVIVEL</sequence>
<dbReference type="AlphaFoldDB" id="A0A132B808"/>